<dbReference type="Proteomes" id="UP000186955">
    <property type="component" value="Unassembled WGS sequence"/>
</dbReference>
<name>A0A1Q5UA45_9EURO</name>
<accession>A0A1Q5UA45</accession>
<organism evidence="2 3">
    <name type="scientific">Penicillium subrubescens</name>
    <dbReference type="NCBI Taxonomy" id="1316194"/>
    <lineage>
        <taxon>Eukaryota</taxon>
        <taxon>Fungi</taxon>
        <taxon>Dikarya</taxon>
        <taxon>Ascomycota</taxon>
        <taxon>Pezizomycotina</taxon>
        <taxon>Eurotiomycetes</taxon>
        <taxon>Eurotiomycetidae</taxon>
        <taxon>Eurotiales</taxon>
        <taxon>Aspergillaceae</taxon>
        <taxon>Penicillium</taxon>
    </lineage>
</organism>
<evidence type="ECO:0000313" key="2">
    <source>
        <dbReference type="EMBL" id="OKP09345.1"/>
    </source>
</evidence>
<sequence>MDINASESLYFRNNCERIETNPGFQKDSDEKNTYNNTFPNEKADDPTERNGPYRLVRQGAHTRLQPLVLQGILAERFNSVVADKRASI</sequence>
<evidence type="ECO:0000313" key="3">
    <source>
        <dbReference type="Proteomes" id="UP000186955"/>
    </source>
</evidence>
<keyword evidence="3" id="KW-1185">Reference proteome</keyword>
<protein>
    <submittedName>
        <fullName evidence="2">Uncharacterized protein</fullName>
    </submittedName>
</protein>
<reference evidence="2 3" key="1">
    <citation type="submission" date="2016-10" db="EMBL/GenBank/DDBJ databases">
        <title>Genome sequence of the ascomycete fungus Penicillium subrubescens.</title>
        <authorList>
            <person name="De Vries R.P."/>
            <person name="Peng M."/>
            <person name="Dilokpimol A."/>
            <person name="Hilden K."/>
            <person name="Makela M.R."/>
            <person name="Grigoriev I."/>
            <person name="Riley R."/>
            <person name="Granchi Z."/>
        </authorList>
    </citation>
    <scope>NUCLEOTIDE SEQUENCE [LARGE SCALE GENOMIC DNA]</scope>
    <source>
        <strain evidence="2 3">CBS 132785</strain>
    </source>
</reference>
<dbReference type="AlphaFoldDB" id="A0A1Q5UA45"/>
<dbReference type="EMBL" id="MNBE01000540">
    <property type="protein sequence ID" value="OKP09345.1"/>
    <property type="molecule type" value="Genomic_DNA"/>
</dbReference>
<proteinExistence type="predicted"/>
<gene>
    <name evidence="2" type="ORF">PENSUB_5301</name>
</gene>
<feature type="region of interest" description="Disordered" evidence="1">
    <location>
        <begin position="19"/>
        <end position="51"/>
    </location>
</feature>
<evidence type="ECO:0000256" key="1">
    <source>
        <dbReference type="SAM" id="MobiDB-lite"/>
    </source>
</evidence>
<comment type="caution">
    <text evidence="2">The sequence shown here is derived from an EMBL/GenBank/DDBJ whole genome shotgun (WGS) entry which is preliminary data.</text>
</comment>